<evidence type="ECO:0000313" key="1">
    <source>
        <dbReference type="EMBL" id="MBB5597969.1"/>
    </source>
</evidence>
<dbReference type="Proteomes" id="UP000523863">
    <property type="component" value="Unassembled WGS sequence"/>
</dbReference>
<dbReference type="AlphaFoldDB" id="A0A7W8YAJ3"/>
<proteinExistence type="predicted"/>
<protein>
    <submittedName>
        <fullName evidence="1">Uncharacterized protein</fullName>
    </submittedName>
</protein>
<reference evidence="1 2" key="1">
    <citation type="submission" date="2020-08" db="EMBL/GenBank/DDBJ databases">
        <title>Sequencing the genomes of 1000 actinobacteria strains.</title>
        <authorList>
            <person name="Klenk H.-P."/>
        </authorList>
    </citation>
    <scope>NUCLEOTIDE SEQUENCE [LARGE SCALE GENOMIC DNA]</scope>
    <source>
        <strain evidence="1 2">DSM 23694</strain>
    </source>
</reference>
<name>A0A7W8YAJ3_9MICC</name>
<accession>A0A7W8YAJ3</accession>
<evidence type="ECO:0000313" key="2">
    <source>
        <dbReference type="Proteomes" id="UP000523863"/>
    </source>
</evidence>
<organism evidence="1 2">
    <name type="scientific">Neomicrococcus lactis</name>
    <dbReference type="NCBI Taxonomy" id="732241"/>
    <lineage>
        <taxon>Bacteria</taxon>
        <taxon>Bacillati</taxon>
        <taxon>Actinomycetota</taxon>
        <taxon>Actinomycetes</taxon>
        <taxon>Micrococcales</taxon>
        <taxon>Micrococcaceae</taxon>
        <taxon>Neomicrococcus</taxon>
    </lineage>
</organism>
<sequence length="35" mass="3660">MPFAQPQFCGKSRNSMLIDIAIANGANGTADYIGS</sequence>
<gene>
    <name evidence="1" type="ORF">BKA12_001049</name>
</gene>
<comment type="caution">
    <text evidence="1">The sequence shown here is derived from an EMBL/GenBank/DDBJ whole genome shotgun (WGS) entry which is preliminary data.</text>
</comment>
<dbReference type="EMBL" id="JACHBL010000001">
    <property type="protein sequence ID" value="MBB5597969.1"/>
    <property type="molecule type" value="Genomic_DNA"/>
</dbReference>
<keyword evidence="2" id="KW-1185">Reference proteome</keyword>